<dbReference type="EC" id="4.1.1.23" evidence="6"/>
<feature type="domain" description="Orotidine 5'-phosphate decarboxylase" evidence="16">
    <location>
        <begin position="241"/>
        <end position="454"/>
    </location>
</feature>
<comment type="similarity">
    <text evidence="4">In the C-terminal section; belongs to the OMP decarboxylase family.</text>
</comment>
<dbReference type="Gene3D" id="3.40.50.2020">
    <property type="match status" value="1"/>
</dbReference>
<evidence type="ECO:0000256" key="12">
    <source>
        <dbReference type="ARBA" id="ARBA00023239"/>
    </source>
</evidence>
<evidence type="ECO:0000256" key="6">
    <source>
        <dbReference type="ARBA" id="ARBA00012321"/>
    </source>
</evidence>
<dbReference type="InterPro" id="IPR013785">
    <property type="entry name" value="Aldolase_TIM"/>
</dbReference>
<evidence type="ECO:0000256" key="7">
    <source>
        <dbReference type="ARBA" id="ARBA00015047"/>
    </source>
</evidence>
<evidence type="ECO:0000256" key="8">
    <source>
        <dbReference type="ARBA" id="ARBA00022676"/>
    </source>
</evidence>
<evidence type="ECO:0000256" key="1">
    <source>
        <dbReference type="ARBA" id="ARBA00004861"/>
    </source>
</evidence>
<dbReference type="AlphaFoldDB" id="A0AAJ6YGU3"/>
<keyword evidence="13" id="KW-0511">Multifunctional enzyme</keyword>
<feature type="active site" description="For OMPdecase activity" evidence="14">
    <location>
        <position position="302"/>
    </location>
</feature>
<comment type="pathway">
    <text evidence="2">Pyrimidine metabolism; UMP biosynthesis via de novo pathway; UMP from orotate: step 1/2.</text>
</comment>
<dbReference type="RefSeq" id="XP_011497810.1">
    <property type="nucleotide sequence ID" value="XM_011499508.1"/>
</dbReference>
<protein>
    <recommendedName>
        <fullName evidence="7">Uridine 5'-monophosphate synthase</fullName>
        <ecNumber evidence="5">2.4.2.10</ecNumber>
        <ecNumber evidence="6">4.1.1.23</ecNumber>
    </recommendedName>
</protein>
<dbReference type="KEGG" id="csol:105362155"/>
<dbReference type="GO" id="GO:0004590">
    <property type="term" value="F:orotidine-5'-phosphate decarboxylase activity"/>
    <property type="evidence" value="ECO:0007669"/>
    <property type="project" value="UniProtKB-EC"/>
</dbReference>
<evidence type="ECO:0000256" key="3">
    <source>
        <dbReference type="ARBA" id="ARBA00006221"/>
    </source>
</evidence>
<name>A0AAJ6YGU3_9HYME</name>
<keyword evidence="10" id="KW-0210">Decarboxylase</keyword>
<proteinExistence type="inferred from homology"/>
<dbReference type="InterPro" id="IPR004467">
    <property type="entry name" value="Or_phspho_trans_dom"/>
</dbReference>
<gene>
    <name evidence="18" type="primary">LOC105362155</name>
</gene>
<evidence type="ECO:0000259" key="16">
    <source>
        <dbReference type="SMART" id="SM00934"/>
    </source>
</evidence>
<evidence type="ECO:0000256" key="2">
    <source>
        <dbReference type="ARBA" id="ARBA00004889"/>
    </source>
</evidence>
<feature type="binding site" evidence="15">
    <location>
        <position position="269"/>
    </location>
    <ligand>
        <name>substrate</name>
    </ligand>
</feature>
<dbReference type="GO" id="GO:0006207">
    <property type="term" value="P:'de novo' pyrimidine nucleobase biosynthetic process"/>
    <property type="evidence" value="ECO:0007669"/>
    <property type="project" value="InterPro"/>
</dbReference>
<dbReference type="SUPFAM" id="SSF51366">
    <property type="entry name" value="Ribulose-phoshate binding barrel"/>
    <property type="match status" value="1"/>
</dbReference>
<dbReference type="NCBIfam" id="TIGR01740">
    <property type="entry name" value="pyrF"/>
    <property type="match status" value="1"/>
</dbReference>
<evidence type="ECO:0000313" key="17">
    <source>
        <dbReference type="Proteomes" id="UP000695007"/>
    </source>
</evidence>
<dbReference type="FunFam" id="3.40.50.2020:FF:000025">
    <property type="entry name" value="Uridine monophosphate synthetase"/>
    <property type="match status" value="1"/>
</dbReference>
<comment type="similarity">
    <text evidence="3">In the N-terminal section; belongs to the purine/pyrimidine phosphoribosyltransferase family.</text>
</comment>
<dbReference type="GeneID" id="105362155"/>
<dbReference type="PANTHER" id="PTHR19278">
    <property type="entry name" value="OROTATE PHOSPHORIBOSYLTRANSFERASE"/>
    <property type="match status" value="1"/>
</dbReference>
<keyword evidence="12" id="KW-0456">Lyase</keyword>
<dbReference type="FunFam" id="3.20.20.70:FF:000114">
    <property type="entry name" value="Decarboxylase,orotidine phosphate"/>
    <property type="match status" value="1"/>
</dbReference>
<evidence type="ECO:0000256" key="5">
    <source>
        <dbReference type="ARBA" id="ARBA00011971"/>
    </source>
</evidence>
<keyword evidence="8" id="KW-0328">Glycosyltransferase</keyword>
<dbReference type="CTD" id="42493"/>
<feature type="active site" description="For OMPdecase activity" evidence="14">
    <location>
        <position position="300"/>
    </location>
</feature>
<dbReference type="NCBIfam" id="TIGR00336">
    <property type="entry name" value="pyrE"/>
    <property type="match status" value="1"/>
</dbReference>
<evidence type="ECO:0000256" key="9">
    <source>
        <dbReference type="ARBA" id="ARBA00022679"/>
    </source>
</evidence>
<dbReference type="InterPro" id="IPR029057">
    <property type="entry name" value="PRTase-like"/>
</dbReference>
<dbReference type="EC" id="2.4.2.10" evidence="5"/>
<feature type="binding site" evidence="15">
    <location>
        <position position="438"/>
    </location>
    <ligand>
        <name>substrate</name>
    </ligand>
</feature>
<reference evidence="18" key="1">
    <citation type="submission" date="2025-08" db="UniProtKB">
        <authorList>
            <consortium name="RefSeq"/>
        </authorList>
    </citation>
    <scope>IDENTIFICATION</scope>
</reference>
<dbReference type="GO" id="GO:0004588">
    <property type="term" value="F:orotate phosphoribosyltransferase activity"/>
    <property type="evidence" value="ECO:0007669"/>
    <property type="project" value="UniProtKB-EC"/>
</dbReference>
<dbReference type="InterPro" id="IPR023031">
    <property type="entry name" value="OPRT"/>
</dbReference>
<dbReference type="InterPro" id="IPR014732">
    <property type="entry name" value="OMPdecase"/>
</dbReference>
<feature type="binding site" evidence="15">
    <location>
        <position position="439"/>
    </location>
    <ligand>
        <name>substrate</name>
    </ligand>
</feature>
<dbReference type="SUPFAM" id="SSF53271">
    <property type="entry name" value="PRTase-like"/>
    <property type="match status" value="1"/>
</dbReference>
<feature type="binding site" evidence="15">
    <location>
        <position position="419"/>
    </location>
    <ligand>
        <name>substrate</name>
    </ligand>
</feature>
<dbReference type="CDD" id="cd04725">
    <property type="entry name" value="OMP_decarboxylase_like"/>
    <property type="match status" value="1"/>
</dbReference>
<comment type="pathway">
    <text evidence="1">Pyrimidine metabolism; UMP biosynthesis via de novo pathway; UMP from orotate: step 2/2.</text>
</comment>
<feature type="binding site" evidence="15">
    <location>
        <position position="362"/>
    </location>
    <ligand>
        <name>substrate</name>
    </ligand>
</feature>
<keyword evidence="9" id="KW-0808">Transferase</keyword>
<dbReference type="Pfam" id="PF00156">
    <property type="entry name" value="Pribosyltran"/>
    <property type="match status" value="1"/>
</dbReference>
<dbReference type="SMART" id="SM00934">
    <property type="entry name" value="OMPdecase"/>
    <property type="match status" value="1"/>
</dbReference>
<organism evidence="17 18">
    <name type="scientific">Ceratosolen solmsi marchali</name>
    <dbReference type="NCBI Taxonomy" id="326594"/>
    <lineage>
        <taxon>Eukaryota</taxon>
        <taxon>Metazoa</taxon>
        <taxon>Ecdysozoa</taxon>
        <taxon>Arthropoda</taxon>
        <taxon>Hexapoda</taxon>
        <taxon>Insecta</taxon>
        <taxon>Pterygota</taxon>
        <taxon>Neoptera</taxon>
        <taxon>Endopterygota</taxon>
        <taxon>Hymenoptera</taxon>
        <taxon>Apocrita</taxon>
        <taxon>Proctotrupomorpha</taxon>
        <taxon>Chalcidoidea</taxon>
        <taxon>Agaonidae</taxon>
        <taxon>Agaoninae</taxon>
        <taxon>Ceratosolen</taxon>
    </lineage>
</organism>
<dbReference type="PANTHER" id="PTHR19278:SF9">
    <property type="entry name" value="URIDINE 5'-MONOPHOSPHATE SYNTHASE"/>
    <property type="match status" value="1"/>
</dbReference>
<feature type="active site" description="For OMPdecase activity" evidence="14">
    <location>
        <position position="305"/>
    </location>
</feature>
<dbReference type="InterPro" id="IPR000836">
    <property type="entry name" value="PRTase_dom"/>
</dbReference>
<dbReference type="GO" id="GO:0044205">
    <property type="term" value="P:'de novo' UMP biosynthetic process"/>
    <property type="evidence" value="ECO:0007669"/>
    <property type="project" value="InterPro"/>
</dbReference>
<evidence type="ECO:0000256" key="4">
    <source>
        <dbReference type="ARBA" id="ARBA00009769"/>
    </source>
</evidence>
<feature type="binding site" evidence="15">
    <location>
        <position position="247"/>
    </location>
    <ligand>
        <name>substrate</name>
    </ligand>
</feature>
<evidence type="ECO:0000256" key="11">
    <source>
        <dbReference type="ARBA" id="ARBA00022975"/>
    </source>
</evidence>
<dbReference type="Gene3D" id="3.20.20.70">
    <property type="entry name" value="Aldolase class I"/>
    <property type="match status" value="1"/>
</dbReference>
<dbReference type="HAMAP" id="MF_01208">
    <property type="entry name" value="PyrE"/>
    <property type="match status" value="1"/>
</dbReference>
<evidence type="ECO:0000256" key="13">
    <source>
        <dbReference type="ARBA" id="ARBA00023268"/>
    </source>
</evidence>
<dbReference type="CDD" id="cd06223">
    <property type="entry name" value="PRTases_typeI"/>
    <property type="match status" value="1"/>
</dbReference>
<dbReference type="Proteomes" id="UP000695007">
    <property type="component" value="Unplaced"/>
</dbReference>
<keyword evidence="17" id="KW-1185">Reference proteome</keyword>
<dbReference type="Pfam" id="PF00215">
    <property type="entry name" value="OMPdecase"/>
    <property type="match status" value="1"/>
</dbReference>
<evidence type="ECO:0000256" key="15">
    <source>
        <dbReference type="PIRSR" id="PIRSR614732-2"/>
    </source>
</evidence>
<evidence type="ECO:0000256" key="10">
    <source>
        <dbReference type="ARBA" id="ARBA00022793"/>
    </source>
</evidence>
<evidence type="ECO:0000256" key="14">
    <source>
        <dbReference type="PIRSR" id="PIRSR614732-1"/>
    </source>
</evidence>
<keyword evidence="11" id="KW-0665">Pyrimidine biosynthesis</keyword>
<dbReference type="InterPro" id="IPR011060">
    <property type="entry name" value="RibuloseP-bd_barrel"/>
</dbReference>
<sequence length="468" mass="52524">MKIDLKELAAELYDVGAIKYGNFVTKIGLPTPIYIDLRVIISYPDLLLRISKFLWNLTDEQNFTHICGVPYTALPIATVISTESSIPMLIRRKEAKSYGMKKMVEGVFKLGDRPVIVEDIITSGSSIIETVTDLRKEGLNVNTALVIVDREQGGKKNLENAGIAVKNLFTITELINYLHEAGKLTDESVNVIKDYIKIVKAPLTKTDNNDRLKLDFISRSKLSKNPMAIKLFKLMYEKQTTLCLAADYRKSQEILDLADIAGSHIAVLKIHVDIIEDFEKSFVEQIKHIATKHNFLIMEDRKFADIGQIVSYQYKNDVYAICEWADLITVHPISGNGIFQSIKNDFDAISHDRGIFVVAEMSSEGALSMGNYVTSAITNFKDTDLVTGFVCQKNNFTEPGLIQLTPGVKLTESNDNFGQQYNLPQYVVNSGADLVVVGRGITQAKDKLASVLQYKKILWETYENRIKC</sequence>
<dbReference type="InterPro" id="IPR001754">
    <property type="entry name" value="OMPdeCOase_dom"/>
</dbReference>
<accession>A0AAJ6YGU3</accession>
<evidence type="ECO:0000313" key="18">
    <source>
        <dbReference type="RefSeq" id="XP_011497810.1"/>
    </source>
</evidence>